<dbReference type="EMBL" id="GL732569">
    <property type="protein sequence ID" value="EFX76244.1"/>
    <property type="molecule type" value="Genomic_DNA"/>
</dbReference>
<evidence type="ECO:0000256" key="7">
    <source>
        <dbReference type="ARBA" id="ARBA00022807"/>
    </source>
</evidence>
<dbReference type="CDD" id="cd09616">
    <property type="entry name" value="Peptidase_C12_UCH_L1_L3"/>
    <property type="match status" value="1"/>
</dbReference>
<dbReference type="InterPro" id="IPR038765">
    <property type="entry name" value="Papain-like_cys_pep_sf"/>
</dbReference>
<dbReference type="InterPro" id="IPR001578">
    <property type="entry name" value="Peptidase_C12_UCH"/>
</dbReference>
<dbReference type="Proteomes" id="UP000000305">
    <property type="component" value="Unassembled WGS sequence"/>
</dbReference>
<evidence type="ECO:0000313" key="14">
    <source>
        <dbReference type="Proteomes" id="UP000000305"/>
    </source>
</evidence>
<evidence type="ECO:0000259" key="12">
    <source>
        <dbReference type="PROSITE" id="PS52048"/>
    </source>
</evidence>
<dbReference type="HOGENOM" id="CLU_054406_1_1_1"/>
<keyword evidence="14" id="KW-1185">Reference proteome</keyword>
<evidence type="ECO:0000256" key="8">
    <source>
        <dbReference type="ARBA" id="ARBA00055560"/>
    </source>
</evidence>
<dbReference type="FunCoup" id="E9GVV1">
    <property type="interactions" value="679"/>
</dbReference>
<protein>
    <recommendedName>
        <fullName evidence="9 11">Ubiquitin carboxyl-terminal hydrolase</fullName>
        <ecNumber evidence="3 11">3.4.19.12</ecNumber>
    </recommendedName>
</protein>
<dbReference type="PANTHER" id="PTHR10589">
    <property type="entry name" value="UBIQUITIN CARBOXYL-TERMINAL HYDROLASE"/>
    <property type="match status" value="1"/>
</dbReference>
<keyword evidence="6 10" id="KW-0378">Hydrolase</keyword>
<evidence type="ECO:0000256" key="11">
    <source>
        <dbReference type="RuleBase" id="RU361215"/>
    </source>
</evidence>
<accession>E9GVV1</accession>
<comment type="similarity">
    <text evidence="2 10 11">Belongs to the peptidase C12 family.</text>
</comment>
<keyword evidence="5 10" id="KW-0833">Ubl conjugation pathway</keyword>
<keyword evidence="4 10" id="KW-0645">Protease</keyword>
<name>E9GVV1_DAPPU</name>
<evidence type="ECO:0000256" key="6">
    <source>
        <dbReference type="ARBA" id="ARBA00022801"/>
    </source>
</evidence>
<dbReference type="STRING" id="6669.E9GVV1"/>
<sequence length="229" mass="25192">MSDNQRWIPLESNPEVMNKFLTSVGVSSKWRINDVYGLDSELLATLPSPALAVLLLFPLNDKFESYFQKQEEAKKSESVSPNVYFLKQTVGNACGTIALIHAVANNLDRIDVSTGHLKNFLDATKDLSPDERAVKLEADVGLSSAHEESAQGGQTEAPSRDEKVNLHFIALVEKDGGLYELDGRKPQPVPHGNTTRETFLEDAAKVCRELMAVDPEEVHFTLVALTAAE</sequence>
<keyword evidence="7 10" id="KW-0788">Thiol protease</keyword>
<dbReference type="InParanoid" id="E9GVV1"/>
<dbReference type="GO" id="GO:0006511">
    <property type="term" value="P:ubiquitin-dependent protein catabolic process"/>
    <property type="evidence" value="ECO:0007669"/>
    <property type="project" value="UniProtKB-UniRule"/>
</dbReference>
<evidence type="ECO:0000256" key="1">
    <source>
        <dbReference type="ARBA" id="ARBA00000707"/>
    </source>
</evidence>
<dbReference type="MEROPS" id="C12.008"/>
<comment type="function">
    <text evidence="8">Ubiquitin-protein hydrolase is involved both in the processing of ubiquitin precursors and of ubiquitinated proteins. This enzyme is a thiol protease that recognizes and hydrolyzes a peptide bond at the C-terminal glycine of ubiquitin.</text>
</comment>
<feature type="site" description="Important for enzyme activity" evidence="10">
    <location>
        <position position="182"/>
    </location>
</feature>
<feature type="domain" description="UCH catalytic" evidence="12">
    <location>
        <begin position="6"/>
        <end position="227"/>
    </location>
</feature>
<feature type="active site" description="Nucleophile" evidence="10">
    <location>
        <position position="94"/>
    </location>
</feature>
<dbReference type="eggNOG" id="KOG1415">
    <property type="taxonomic scope" value="Eukaryota"/>
</dbReference>
<dbReference type="GO" id="GO:0005737">
    <property type="term" value="C:cytoplasm"/>
    <property type="evidence" value="ECO:0000318"/>
    <property type="project" value="GO_Central"/>
</dbReference>
<evidence type="ECO:0000256" key="4">
    <source>
        <dbReference type="ARBA" id="ARBA00022670"/>
    </source>
</evidence>
<evidence type="ECO:0000313" key="13">
    <source>
        <dbReference type="EMBL" id="EFX76244.1"/>
    </source>
</evidence>
<dbReference type="Pfam" id="PF01088">
    <property type="entry name" value="Peptidase_C12"/>
    <property type="match status" value="1"/>
</dbReference>
<dbReference type="InterPro" id="IPR057254">
    <property type="entry name" value="UCH_AS"/>
</dbReference>
<evidence type="ECO:0000256" key="2">
    <source>
        <dbReference type="ARBA" id="ARBA00009326"/>
    </source>
</evidence>
<dbReference type="EC" id="3.4.19.12" evidence="3 11"/>
<dbReference type="OMA" id="IDLHYVC"/>
<dbReference type="InterPro" id="IPR036959">
    <property type="entry name" value="Peptidase_C12_UCH_sf"/>
</dbReference>
<dbReference type="AlphaFoldDB" id="E9GVV1"/>
<dbReference type="OrthoDB" id="427186at2759"/>
<dbReference type="GO" id="GO:0004843">
    <property type="term" value="F:cysteine-type deubiquitinase activity"/>
    <property type="evidence" value="ECO:0000318"/>
    <property type="project" value="GO_Central"/>
</dbReference>
<comment type="catalytic activity">
    <reaction evidence="1 10 11">
        <text>Thiol-dependent hydrolysis of ester, thioester, amide, peptide and isopeptide bonds formed by the C-terminal Gly of ubiquitin (a 76-residue protein attached to proteins as an intracellular targeting signal).</text>
        <dbReference type="EC" id="3.4.19.12"/>
    </reaction>
</comment>
<dbReference type="GO" id="GO:0030163">
    <property type="term" value="P:protein catabolic process"/>
    <property type="evidence" value="ECO:0000318"/>
    <property type="project" value="GO_Central"/>
</dbReference>
<dbReference type="Gene3D" id="3.40.532.10">
    <property type="entry name" value="Peptidase C12, ubiquitin carboxyl-terminal hydrolase"/>
    <property type="match status" value="1"/>
</dbReference>
<feature type="active site" description="Proton donor" evidence="10">
    <location>
        <position position="167"/>
    </location>
</feature>
<evidence type="ECO:0000256" key="3">
    <source>
        <dbReference type="ARBA" id="ARBA00012759"/>
    </source>
</evidence>
<dbReference type="PhylomeDB" id="E9GVV1"/>
<gene>
    <name evidence="13" type="ORF">DAPPUDRAFT_188571</name>
</gene>
<dbReference type="PROSITE" id="PS00140">
    <property type="entry name" value="UCH_1"/>
    <property type="match status" value="1"/>
</dbReference>
<evidence type="ECO:0000256" key="5">
    <source>
        <dbReference type="ARBA" id="ARBA00022786"/>
    </source>
</evidence>
<evidence type="ECO:0000256" key="9">
    <source>
        <dbReference type="ARBA" id="ARBA00073226"/>
    </source>
</evidence>
<reference evidence="13 14" key="1">
    <citation type="journal article" date="2011" name="Science">
        <title>The ecoresponsive genome of Daphnia pulex.</title>
        <authorList>
            <person name="Colbourne J.K."/>
            <person name="Pfrender M.E."/>
            <person name="Gilbert D."/>
            <person name="Thomas W.K."/>
            <person name="Tucker A."/>
            <person name="Oakley T.H."/>
            <person name="Tokishita S."/>
            <person name="Aerts A."/>
            <person name="Arnold G.J."/>
            <person name="Basu M.K."/>
            <person name="Bauer D.J."/>
            <person name="Caceres C.E."/>
            <person name="Carmel L."/>
            <person name="Casola C."/>
            <person name="Choi J.H."/>
            <person name="Detter J.C."/>
            <person name="Dong Q."/>
            <person name="Dusheyko S."/>
            <person name="Eads B.D."/>
            <person name="Frohlich T."/>
            <person name="Geiler-Samerotte K.A."/>
            <person name="Gerlach D."/>
            <person name="Hatcher P."/>
            <person name="Jogdeo S."/>
            <person name="Krijgsveld J."/>
            <person name="Kriventseva E.V."/>
            <person name="Kultz D."/>
            <person name="Laforsch C."/>
            <person name="Lindquist E."/>
            <person name="Lopez J."/>
            <person name="Manak J.R."/>
            <person name="Muller J."/>
            <person name="Pangilinan J."/>
            <person name="Patwardhan R.P."/>
            <person name="Pitluck S."/>
            <person name="Pritham E.J."/>
            <person name="Rechtsteiner A."/>
            <person name="Rho M."/>
            <person name="Rogozin I.B."/>
            <person name="Sakarya O."/>
            <person name="Salamov A."/>
            <person name="Schaack S."/>
            <person name="Shapiro H."/>
            <person name="Shiga Y."/>
            <person name="Skalitzky C."/>
            <person name="Smith Z."/>
            <person name="Souvorov A."/>
            <person name="Sung W."/>
            <person name="Tang Z."/>
            <person name="Tsuchiya D."/>
            <person name="Tu H."/>
            <person name="Vos H."/>
            <person name="Wang M."/>
            <person name="Wolf Y.I."/>
            <person name="Yamagata H."/>
            <person name="Yamada T."/>
            <person name="Ye Y."/>
            <person name="Shaw J.R."/>
            <person name="Andrews J."/>
            <person name="Crease T.J."/>
            <person name="Tang H."/>
            <person name="Lucas S.M."/>
            <person name="Robertson H.M."/>
            <person name="Bork P."/>
            <person name="Koonin E.V."/>
            <person name="Zdobnov E.M."/>
            <person name="Grigoriev I.V."/>
            <person name="Lynch M."/>
            <person name="Boore J.L."/>
        </authorList>
    </citation>
    <scope>NUCLEOTIDE SEQUENCE [LARGE SCALE GENOMIC DNA]</scope>
</reference>
<dbReference type="KEGG" id="dpx:DAPPUDRAFT_188571"/>
<organism evidence="13 14">
    <name type="scientific">Daphnia pulex</name>
    <name type="common">Water flea</name>
    <dbReference type="NCBI Taxonomy" id="6669"/>
    <lineage>
        <taxon>Eukaryota</taxon>
        <taxon>Metazoa</taxon>
        <taxon>Ecdysozoa</taxon>
        <taxon>Arthropoda</taxon>
        <taxon>Crustacea</taxon>
        <taxon>Branchiopoda</taxon>
        <taxon>Diplostraca</taxon>
        <taxon>Cladocera</taxon>
        <taxon>Anomopoda</taxon>
        <taxon>Daphniidae</taxon>
        <taxon>Daphnia</taxon>
    </lineage>
</organism>
<dbReference type="PANTHER" id="PTHR10589:SF17">
    <property type="entry name" value="UBIQUITIN CARBOXYL-TERMINAL HYDROLASE"/>
    <property type="match status" value="1"/>
</dbReference>
<dbReference type="FunFam" id="3.40.532.10:FF:000006">
    <property type="entry name" value="Ubiquitin carboxyl-terminal hydrolase"/>
    <property type="match status" value="1"/>
</dbReference>
<evidence type="ECO:0000256" key="10">
    <source>
        <dbReference type="PROSITE-ProRule" id="PRU01393"/>
    </source>
</evidence>
<proteinExistence type="inferred from homology"/>
<feature type="site" description="Transition state stabilizer" evidence="10">
    <location>
        <position position="88"/>
    </location>
</feature>
<dbReference type="SUPFAM" id="SSF54001">
    <property type="entry name" value="Cysteine proteinases"/>
    <property type="match status" value="1"/>
</dbReference>
<dbReference type="PRINTS" id="PR00707">
    <property type="entry name" value="UBCTHYDRLASE"/>
</dbReference>
<dbReference type="PROSITE" id="PS52048">
    <property type="entry name" value="UCH_DOMAIN"/>
    <property type="match status" value="1"/>
</dbReference>